<gene>
    <name evidence="2" type="ORF">GBAR_LOCUS6290</name>
</gene>
<reference evidence="2" key="1">
    <citation type="submission" date="2023-03" db="EMBL/GenBank/DDBJ databases">
        <authorList>
            <person name="Steffen K."/>
            <person name="Cardenas P."/>
        </authorList>
    </citation>
    <scope>NUCLEOTIDE SEQUENCE</scope>
</reference>
<name>A0AA35RD79_GEOBA</name>
<protein>
    <submittedName>
        <fullName evidence="2">Uncharacterized protein</fullName>
    </submittedName>
</protein>
<evidence type="ECO:0000313" key="2">
    <source>
        <dbReference type="EMBL" id="CAI8009329.1"/>
    </source>
</evidence>
<comment type="caution">
    <text evidence="2">The sequence shown here is derived from an EMBL/GenBank/DDBJ whole genome shotgun (WGS) entry which is preliminary data.</text>
</comment>
<organism evidence="2 3">
    <name type="scientific">Geodia barretti</name>
    <name type="common">Barrett's horny sponge</name>
    <dbReference type="NCBI Taxonomy" id="519541"/>
    <lineage>
        <taxon>Eukaryota</taxon>
        <taxon>Metazoa</taxon>
        <taxon>Porifera</taxon>
        <taxon>Demospongiae</taxon>
        <taxon>Heteroscleromorpha</taxon>
        <taxon>Tetractinellida</taxon>
        <taxon>Astrophorina</taxon>
        <taxon>Geodiidae</taxon>
        <taxon>Geodia</taxon>
    </lineage>
</organism>
<sequence>MVQRLQSSMEATTGSKKRKRSYYSLAPHSKRKCFCMCVTEFRVGLVLPWFTPTHRVRVYSIALLVDVCMRFMCWASTVNIYFAN</sequence>
<keyword evidence="3" id="KW-1185">Reference proteome</keyword>
<feature type="compositionally biased region" description="Polar residues" evidence="1">
    <location>
        <begin position="1"/>
        <end position="14"/>
    </location>
</feature>
<dbReference type="Proteomes" id="UP001174909">
    <property type="component" value="Unassembled WGS sequence"/>
</dbReference>
<dbReference type="AlphaFoldDB" id="A0AA35RD79"/>
<accession>A0AA35RD79</accession>
<dbReference type="EMBL" id="CASHTH010000945">
    <property type="protein sequence ID" value="CAI8009329.1"/>
    <property type="molecule type" value="Genomic_DNA"/>
</dbReference>
<evidence type="ECO:0000256" key="1">
    <source>
        <dbReference type="SAM" id="MobiDB-lite"/>
    </source>
</evidence>
<feature type="region of interest" description="Disordered" evidence="1">
    <location>
        <begin position="1"/>
        <end position="20"/>
    </location>
</feature>
<evidence type="ECO:0000313" key="3">
    <source>
        <dbReference type="Proteomes" id="UP001174909"/>
    </source>
</evidence>
<proteinExistence type="predicted"/>